<reference evidence="1 2" key="1">
    <citation type="journal article" date="2017" name="Genome Biol. Evol.">
        <title>Phytophthora megakarya and P. palmivora, closely related causal agents of cacao black pod rot, underwent increases in genome sizes and gene numbers by different mechanisms.</title>
        <authorList>
            <person name="Ali S.S."/>
            <person name="Shao J."/>
            <person name="Lary D.J."/>
            <person name="Kronmiller B."/>
            <person name="Shen D."/>
            <person name="Strem M.D."/>
            <person name="Amoako-Attah I."/>
            <person name="Akrofi A.Y."/>
            <person name="Begoude B.A."/>
            <person name="Ten Hoopen G.M."/>
            <person name="Coulibaly K."/>
            <person name="Kebe B.I."/>
            <person name="Melnick R.L."/>
            <person name="Guiltinan M.J."/>
            <person name="Tyler B.M."/>
            <person name="Meinhardt L.W."/>
            <person name="Bailey B.A."/>
        </authorList>
    </citation>
    <scope>NUCLEOTIDE SEQUENCE [LARGE SCALE GENOMIC DNA]</scope>
    <source>
        <strain evidence="2">sbr112.9</strain>
    </source>
</reference>
<dbReference type="OrthoDB" id="137996at2759"/>
<gene>
    <name evidence="1" type="ORF">PHPALM_5381</name>
</gene>
<dbReference type="EMBL" id="NCKW01002783">
    <property type="protein sequence ID" value="POM77262.1"/>
    <property type="molecule type" value="Genomic_DNA"/>
</dbReference>
<proteinExistence type="predicted"/>
<accession>A0A2P4YHH4</accession>
<dbReference type="AlphaFoldDB" id="A0A2P4YHH4"/>
<protein>
    <submittedName>
        <fullName evidence="1">Uncharacterized protein</fullName>
    </submittedName>
</protein>
<dbReference type="Proteomes" id="UP000237271">
    <property type="component" value="Unassembled WGS sequence"/>
</dbReference>
<organism evidence="1 2">
    <name type="scientific">Phytophthora palmivora</name>
    <dbReference type="NCBI Taxonomy" id="4796"/>
    <lineage>
        <taxon>Eukaryota</taxon>
        <taxon>Sar</taxon>
        <taxon>Stramenopiles</taxon>
        <taxon>Oomycota</taxon>
        <taxon>Peronosporomycetes</taxon>
        <taxon>Peronosporales</taxon>
        <taxon>Peronosporaceae</taxon>
        <taxon>Phytophthora</taxon>
    </lineage>
</organism>
<evidence type="ECO:0000313" key="1">
    <source>
        <dbReference type="EMBL" id="POM77262.1"/>
    </source>
</evidence>
<evidence type="ECO:0000313" key="2">
    <source>
        <dbReference type="Proteomes" id="UP000237271"/>
    </source>
</evidence>
<name>A0A2P4YHH4_9STRA</name>
<keyword evidence="2" id="KW-1185">Reference proteome</keyword>
<sequence length="168" mass="18415">MRSLEETKKAPKLDVWNIHFCVHSTTNRQSTGGWAARSLQHGLAALRTMSTPDSTFLQIGSLDNKLQAQLQKPQKDITPVTTVAQSLNEFFSVQWGTPAGTALTAAKLMAISNKMVFYDTRNTRAATNLGIEAQHIIENALSKAKAQQHPQTANILARLTPYKASIGQ</sequence>
<comment type="caution">
    <text evidence="1">The sequence shown here is derived from an EMBL/GenBank/DDBJ whole genome shotgun (WGS) entry which is preliminary data.</text>
</comment>